<dbReference type="AlphaFoldDB" id="A0AAD6U5B9"/>
<dbReference type="GO" id="GO:0032299">
    <property type="term" value="C:ribonuclease H2 complex"/>
    <property type="evidence" value="ECO:0007669"/>
    <property type="project" value="InterPro"/>
</dbReference>
<sequence length="246" mass="25542">MTAAPTLSIAPVPGALPRASPNLMPFHIEHDGPAPIETYFLVEAAAAPEDLVLNLGAPRAAAGEKGGDEDKEMPLVEAEAPASTSTEPPPRASGVTEATTRFVATFRGRSMRGARVDLPAGYAGLVLAGEALPGAGGKLGALKARVKRAVGKPRSRGGRATRSAAREDDEEEGGDVDVGEGEGDGGERSERSARTLVATAEFSSFVLWHPDIPADPGRDEYLRALTEWIRLADAVGSAYFSLLAGC</sequence>
<dbReference type="PANTHER" id="PTHR47204">
    <property type="entry name" value="OS02G0168900 PROTEIN"/>
    <property type="match status" value="1"/>
</dbReference>
<feature type="compositionally biased region" description="Acidic residues" evidence="1">
    <location>
        <begin position="167"/>
        <end position="184"/>
    </location>
</feature>
<dbReference type="Gene3D" id="2.40.128.680">
    <property type="match status" value="1"/>
</dbReference>
<name>A0AAD6U5B9_9AGAR</name>
<dbReference type="PANTHER" id="PTHR47204:SF1">
    <property type="entry name" value="RIBONUCLEASE H2 SUBUNIT C"/>
    <property type="match status" value="1"/>
</dbReference>
<feature type="region of interest" description="Disordered" evidence="1">
    <location>
        <begin position="60"/>
        <end position="95"/>
    </location>
</feature>
<feature type="compositionally biased region" description="Basic residues" evidence="1">
    <location>
        <begin position="150"/>
        <end position="159"/>
    </location>
</feature>
<evidence type="ECO:0000313" key="3">
    <source>
        <dbReference type="Proteomes" id="UP001222325"/>
    </source>
</evidence>
<organism evidence="2 3">
    <name type="scientific">Mycena belliarum</name>
    <dbReference type="NCBI Taxonomy" id="1033014"/>
    <lineage>
        <taxon>Eukaryota</taxon>
        <taxon>Fungi</taxon>
        <taxon>Dikarya</taxon>
        <taxon>Basidiomycota</taxon>
        <taxon>Agaricomycotina</taxon>
        <taxon>Agaricomycetes</taxon>
        <taxon>Agaricomycetidae</taxon>
        <taxon>Agaricales</taxon>
        <taxon>Marasmiineae</taxon>
        <taxon>Mycenaceae</taxon>
        <taxon>Mycena</taxon>
    </lineage>
</organism>
<dbReference type="GO" id="GO:0006401">
    <property type="term" value="P:RNA catabolic process"/>
    <property type="evidence" value="ECO:0007669"/>
    <property type="project" value="InterPro"/>
</dbReference>
<dbReference type="InterPro" id="IPR013924">
    <property type="entry name" value="RNase_H2_suC"/>
</dbReference>
<dbReference type="Pfam" id="PF08615">
    <property type="entry name" value="RNase_H2_suC"/>
    <property type="match status" value="1"/>
</dbReference>
<dbReference type="Proteomes" id="UP001222325">
    <property type="component" value="Unassembled WGS sequence"/>
</dbReference>
<keyword evidence="3" id="KW-1185">Reference proteome</keyword>
<protein>
    <submittedName>
        <fullName evidence="2">Ribonuclease H2, subunit C</fullName>
    </submittedName>
</protein>
<gene>
    <name evidence="2" type="ORF">B0H15DRAFT_271823</name>
</gene>
<comment type="caution">
    <text evidence="2">The sequence shown here is derived from an EMBL/GenBank/DDBJ whole genome shotgun (WGS) entry which is preliminary data.</text>
</comment>
<feature type="region of interest" description="Disordered" evidence="1">
    <location>
        <begin position="150"/>
        <end position="191"/>
    </location>
</feature>
<accession>A0AAD6U5B9</accession>
<reference evidence="2" key="1">
    <citation type="submission" date="2023-03" db="EMBL/GenBank/DDBJ databases">
        <title>Massive genome expansion in bonnet fungi (Mycena s.s.) driven by repeated elements and novel gene families across ecological guilds.</title>
        <authorList>
            <consortium name="Lawrence Berkeley National Laboratory"/>
            <person name="Harder C.B."/>
            <person name="Miyauchi S."/>
            <person name="Viragh M."/>
            <person name="Kuo A."/>
            <person name="Thoen E."/>
            <person name="Andreopoulos B."/>
            <person name="Lu D."/>
            <person name="Skrede I."/>
            <person name="Drula E."/>
            <person name="Henrissat B."/>
            <person name="Morin E."/>
            <person name="Kohler A."/>
            <person name="Barry K."/>
            <person name="LaButti K."/>
            <person name="Morin E."/>
            <person name="Salamov A."/>
            <person name="Lipzen A."/>
            <person name="Mereny Z."/>
            <person name="Hegedus B."/>
            <person name="Baldrian P."/>
            <person name="Stursova M."/>
            <person name="Weitz H."/>
            <person name="Taylor A."/>
            <person name="Grigoriev I.V."/>
            <person name="Nagy L.G."/>
            <person name="Martin F."/>
            <person name="Kauserud H."/>
        </authorList>
    </citation>
    <scope>NUCLEOTIDE SEQUENCE</scope>
    <source>
        <strain evidence="2">CBHHK173m</strain>
    </source>
</reference>
<feature type="compositionally biased region" description="Basic and acidic residues" evidence="1">
    <location>
        <begin position="65"/>
        <end position="74"/>
    </location>
</feature>
<evidence type="ECO:0000256" key="1">
    <source>
        <dbReference type="SAM" id="MobiDB-lite"/>
    </source>
</evidence>
<dbReference type="CDD" id="cd09271">
    <property type="entry name" value="RNase_H2-C"/>
    <property type="match status" value="1"/>
</dbReference>
<evidence type="ECO:0000313" key="2">
    <source>
        <dbReference type="EMBL" id="KAJ7089789.1"/>
    </source>
</evidence>
<dbReference type="EMBL" id="JARJCN010000023">
    <property type="protein sequence ID" value="KAJ7089789.1"/>
    <property type="molecule type" value="Genomic_DNA"/>
</dbReference>
<proteinExistence type="predicted"/>